<dbReference type="eggNOG" id="ENOG502QTV4">
    <property type="taxonomic scope" value="Eukaryota"/>
</dbReference>
<dbReference type="HOGENOM" id="CLU_038593_1_0_1"/>
<dbReference type="GeneID" id="14495793"/>
<evidence type="ECO:0000313" key="4">
    <source>
        <dbReference type="Proteomes" id="UP000002866"/>
    </source>
</evidence>
<feature type="compositionally biased region" description="Low complexity" evidence="1">
    <location>
        <begin position="370"/>
        <end position="385"/>
    </location>
</feature>
<dbReference type="PRINTS" id="PR00250">
    <property type="entry name" value="GPCRSTE2"/>
</dbReference>
<dbReference type="InterPro" id="IPR027458">
    <property type="entry name" value="STE2_TM1-TM2_sf"/>
</dbReference>
<dbReference type="InterPro" id="IPR000366">
    <property type="entry name" value="GPCR_STE2"/>
</dbReference>
<sequence>MQETSEAISPLYYDKNYDPRYSLLSFTSIYGDGTQITFDDLQYFINNLTTSGILFGVRFGSSFMTLLIMWMVYQKKNTPIFIINQVALLLIILHDILEFAYLFSNLSSAAFSLTGFSQFITRNNIHIYGAINIFQVLLVATIEVSLVYQIKVIFAGTTSKKHGIQGLLVGTSFLGLATTAMYFVTAITGMVSMYKDVNTANAKYFNVAAILLTSSINLTTIILVIKLVLAIKSRRYLGLKQFSSFHILLIMLSQTLIIPSILLILSYSLTANRGTDKLFSVGTLLAVLSLPLSSLWATSANTQSKPEYDTSSYTLPTSSGESYLTFENNGLYSPSNNGKGKKQGTIDNIISKVSFKSHKKVLPNMKQTKSQSESATSNESSFLSETTVHDLEKQSKLNATYSITKEVSDDFEVYTPTTAAENEARTFWTENSSIKSQFQNLKKQDTIQESCEDLDSAIIETLAQNLDDGMIKTKKVEYKHFQ</sequence>
<dbReference type="GO" id="GO:0004934">
    <property type="term" value="F:mating-type alpha-factor pheromone receptor activity"/>
    <property type="evidence" value="ECO:0007669"/>
    <property type="project" value="EnsemblFungi"/>
</dbReference>
<name>I2H305_HENB6</name>
<gene>
    <name evidence="3" type="primary">TBLA0D02540</name>
    <name evidence="3" type="ORF">TBLA_0D02540</name>
</gene>
<dbReference type="KEGG" id="tbl:TBLA_0D02540"/>
<organism evidence="3 4">
    <name type="scientific">Henningerozyma blattae (strain ATCC 34711 / CBS 6284 / DSM 70876 / NBRC 10599 / NRRL Y-10934 / UCD 77-7)</name>
    <name type="common">Yeast</name>
    <name type="synonym">Tetrapisispora blattae</name>
    <dbReference type="NCBI Taxonomy" id="1071380"/>
    <lineage>
        <taxon>Eukaryota</taxon>
        <taxon>Fungi</taxon>
        <taxon>Dikarya</taxon>
        <taxon>Ascomycota</taxon>
        <taxon>Saccharomycotina</taxon>
        <taxon>Saccharomycetes</taxon>
        <taxon>Saccharomycetales</taxon>
        <taxon>Saccharomycetaceae</taxon>
        <taxon>Henningerozyma</taxon>
    </lineage>
</organism>
<feature type="transmembrane region" description="Helical" evidence="2">
    <location>
        <begin position="167"/>
        <end position="192"/>
    </location>
</feature>
<reference evidence="3 4" key="1">
    <citation type="journal article" date="2011" name="Proc. Natl. Acad. Sci. U.S.A.">
        <title>Evolutionary erosion of yeast sex chromosomes by mating-type switching accidents.</title>
        <authorList>
            <person name="Gordon J.L."/>
            <person name="Armisen D."/>
            <person name="Proux-Wera E."/>
            <person name="Oheigeartaigh S.S."/>
            <person name="Byrne K.P."/>
            <person name="Wolfe K.H."/>
        </authorList>
    </citation>
    <scope>NUCLEOTIDE SEQUENCE [LARGE SCALE GENOMIC DNA]</scope>
    <source>
        <strain evidence="4">ATCC 34711 / CBS 6284 / DSM 70876 / NBRC 10599 / NRRL Y-10934 / UCD 77-7</strain>
    </source>
</reference>
<accession>I2H305</accession>
<dbReference type="STRING" id="1071380.I2H305"/>
<feature type="region of interest" description="Disordered" evidence="1">
    <location>
        <begin position="362"/>
        <end position="388"/>
    </location>
</feature>
<dbReference type="EMBL" id="HE806319">
    <property type="protein sequence ID" value="CCH60757.1"/>
    <property type="molecule type" value="Genomic_DNA"/>
</dbReference>
<feature type="transmembrane region" description="Helical" evidence="2">
    <location>
        <begin position="80"/>
        <end position="103"/>
    </location>
</feature>
<feature type="transmembrane region" description="Helical" evidence="2">
    <location>
        <begin position="53"/>
        <end position="73"/>
    </location>
</feature>
<protein>
    <recommendedName>
        <fullName evidence="5">Pheromone alpha factor receptor</fullName>
    </recommendedName>
</protein>
<feature type="transmembrane region" description="Helical" evidence="2">
    <location>
        <begin position="245"/>
        <end position="266"/>
    </location>
</feature>
<proteinExistence type="predicted"/>
<feature type="transmembrane region" description="Helical" evidence="2">
    <location>
        <begin position="125"/>
        <end position="146"/>
    </location>
</feature>
<dbReference type="CDD" id="cd14939">
    <property type="entry name" value="7tmD_STE2"/>
    <property type="match status" value="1"/>
</dbReference>
<dbReference type="FunCoup" id="I2H305">
    <property type="interactions" value="148"/>
</dbReference>
<feature type="transmembrane region" description="Helical" evidence="2">
    <location>
        <begin position="204"/>
        <end position="225"/>
    </location>
</feature>
<dbReference type="Gene3D" id="1.10.287.920">
    <property type="entry name" value="Pheromone alpha factor receptor"/>
    <property type="match status" value="1"/>
</dbReference>
<dbReference type="OMA" id="MWMISKK"/>
<dbReference type="OrthoDB" id="5402633at2759"/>
<keyword evidence="4" id="KW-1185">Reference proteome</keyword>
<dbReference type="PANTHER" id="PTHR28009:SF1">
    <property type="entry name" value="PHEROMONE ALPHA FACTOR RECEPTOR"/>
    <property type="match status" value="1"/>
</dbReference>
<dbReference type="AlphaFoldDB" id="I2H305"/>
<dbReference type="GO" id="GO:0000750">
    <property type="term" value="P:pheromone-dependent signal transduction involved in conjugation with cellular fusion"/>
    <property type="evidence" value="ECO:0007669"/>
    <property type="project" value="EnsemblFungi"/>
</dbReference>
<evidence type="ECO:0008006" key="5">
    <source>
        <dbReference type="Google" id="ProtNLM"/>
    </source>
</evidence>
<dbReference type="InParanoid" id="I2H305"/>
<dbReference type="PANTHER" id="PTHR28009">
    <property type="entry name" value="PHEROMONE ALPHA FACTOR RECEPTOR"/>
    <property type="match status" value="1"/>
</dbReference>
<keyword evidence="2" id="KW-0812">Transmembrane</keyword>
<feature type="transmembrane region" description="Helical" evidence="2">
    <location>
        <begin position="278"/>
        <end position="297"/>
    </location>
</feature>
<keyword evidence="2" id="KW-0472">Membrane</keyword>
<dbReference type="Pfam" id="PF02116">
    <property type="entry name" value="STE2"/>
    <property type="match status" value="1"/>
</dbReference>
<evidence type="ECO:0000256" key="1">
    <source>
        <dbReference type="SAM" id="MobiDB-lite"/>
    </source>
</evidence>
<dbReference type="RefSeq" id="XP_004180276.1">
    <property type="nucleotide sequence ID" value="XM_004180228.1"/>
</dbReference>
<evidence type="ECO:0000313" key="3">
    <source>
        <dbReference type="EMBL" id="CCH60757.1"/>
    </source>
</evidence>
<dbReference type="GO" id="GO:0038038">
    <property type="term" value="C:G protein-coupled receptor homodimeric complex"/>
    <property type="evidence" value="ECO:0007669"/>
    <property type="project" value="TreeGrafter"/>
</dbReference>
<dbReference type="Proteomes" id="UP000002866">
    <property type="component" value="Chromosome 4"/>
</dbReference>
<keyword evidence="2" id="KW-1133">Transmembrane helix</keyword>
<evidence type="ECO:0000256" key="2">
    <source>
        <dbReference type="SAM" id="Phobius"/>
    </source>
</evidence>
<dbReference type="GO" id="GO:0000755">
    <property type="term" value="P:cytogamy"/>
    <property type="evidence" value="ECO:0007669"/>
    <property type="project" value="EnsemblFungi"/>
</dbReference>